<protein>
    <submittedName>
        <fullName evidence="1">Uncharacterized protein</fullName>
    </submittedName>
</protein>
<accession>A0A4U0RIK9</accession>
<evidence type="ECO:0000313" key="2">
    <source>
        <dbReference type="Proteomes" id="UP000305778"/>
    </source>
</evidence>
<organism evidence="1 2">
    <name type="scientific">Actinacidiphila oryziradicis</name>
    <dbReference type="NCBI Taxonomy" id="2571141"/>
    <lineage>
        <taxon>Bacteria</taxon>
        <taxon>Bacillati</taxon>
        <taxon>Actinomycetota</taxon>
        <taxon>Actinomycetes</taxon>
        <taxon>Kitasatosporales</taxon>
        <taxon>Streptomycetaceae</taxon>
        <taxon>Actinacidiphila</taxon>
    </lineage>
</organism>
<dbReference type="AlphaFoldDB" id="A0A4U0RIK9"/>
<proteinExistence type="predicted"/>
<gene>
    <name evidence="1" type="ORF">FCI23_52620</name>
</gene>
<keyword evidence="2" id="KW-1185">Reference proteome</keyword>
<reference evidence="1 2" key="1">
    <citation type="submission" date="2019-04" db="EMBL/GenBank/DDBJ databases">
        <title>Streptomyces oryziradicis sp. nov., a novel actinomycete isolated from rhizosphere soil of rice (Oryza sativa L.).</title>
        <authorList>
            <person name="Li C."/>
        </authorList>
    </citation>
    <scope>NUCLEOTIDE SEQUENCE [LARGE SCALE GENOMIC DNA]</scope>
    <source>
        <strain evidence="1 2">NEAU-C40</strain>
    </source>
</reference>
<dbReference type="EMBL" id="SUMC01000192">
    <property type="protein sequence ID" value="TJZ95067.1"/>
    <property type="molecule type" value="Genomic_DNA"/>
</dbReference>
<name>A0A4U0RIK9_9ACTN</name>
<comment type="caution">
    <text evidence="1">The sequence shown here is derived from an EMBL/GenBank/DDBJ whole genome shotgun (WGS) entry which is preliminary data.</text>
</comment>
<dbReference type="Proteomes" id="UP000305778">
    <property type="component" value="Unassembled WGS sequence"/>
</dbReference>
<evidence type="ECO:0000313" key="1">
    <source>
        <dbReference type="EMBL" id="TJZ95067.1"/>
    </source>
</evidence>
<sequence>MRTKLVTADDLYSMPREAEYAAFKCLTCHIKEIAVHLAQDGTLYHLDGEDRHTNLTAYAVRPDSILTLRAPKEEAEYLERLNQQE</sequence>
<dbReference type="RefSeq" id="WP_136731064.1">
    <property type="nucleotide sequence ID" value="NZ_SUMC01000192.1"/>
</dbReference>